<proteinExistence type="predicted"/>
<keyword evidence="1" id="KW-0812">Transmembrane</keyword>
<evidence type="ECO:0000313" key="2">
    <source>
        <dbReference type="EMBL" id="CDW48258.1"/>
    </source>
</evidence>
<organism evidence="2">
    <name type="scientific">Lepeophtheirus salmonis</name>
    <name type="common">Salmon louse</name>
    <name type="synonym">Caligus salmonis</name>
    <dbReference type="NCBI Taxonomy" id="72036"/>
    <lineage>
        <taxon>Eukaryota</taxon>
        <taxon>Metazoa</taxon>
        <taxon>Ecdysozoa</taxon>
        <taxon>Arthropoda</taxon>
        <taxon>Crustacea</taxon>
        <taxon>Multicrustacea</taxon>
        <taxon>Hexanauplia</taxon>
        <taxon>Copepoda</taxon>
        <taxon>Siphonostomatoida</taxon>
        <taxon>Caligidae</taxon>
        <taxon>Lepeophtheirus</taxon>
    </lineage>
</organism>
<keyword evidence="1" id="KW-1133">Transmembrane helix</keyword>
<sequence length="46" mass="5483">SDVKVASVYLFLHLFFASLRISNQLFLSQPSIRYWKKKTKKTYICI</sequence>
<dbReference type="AlphaFoldDB" id="A0A0K2VCJ4"/>
<name>A0A0K2VCJ4_LEPSM</name>
<accession>A0A0K2VCJ4</accession>
<feature type="non-terminal residue" evidence="2">
    <location>
        <position position="1"/>
    </location>
</feature>
<feature type="non-terminal residue" evidence="2">
    <location>
        <position position="46"/>
    </location>
</feature>
<feature type="transmembrane region" description="Helical" evidence="1">
    <location>
        <begin position="6"/>
        <end position="27"/>
    </location>
</feature>
<protein>
    <submittedName>
        <fullName evidence="2">Uncharacterized protein</fullName>
    </submittedName>
</protein>
<reference evidence="2" key="1">
    <citation type="submission" date="2014-05" db="EMBL/GenBank/DDBJ databases">
        <authorList>
            <person name="Chronopoulou M."/>
        </authorList>
    </citation>
    <scope>NUCLEOTIDE SEQUENCE</scope>
    <source>
        <tissue evidence="2">Whole organism</tissue>
    </source>
</reference>
<dbReference type="EMBL" id="HACA01030897">
    <property type="protein sequence ID" value="CDW48258.1"/>
    <property type="molecule type" value="Transcribed_RNA"/>
</dbReference>
<evidence type="ECO:0000256" key="1">
    <source>
        <dbReference type="SAM" id="Phobius"/>
    </source>
</evidence>
<keyword evidence="1" id="KW-0472">Membrane</keyword>